<feature type="domain" description="LytR/CpsA/Psr regulator C-terminal" evidence="5">
    <location>
        <begin position="418"/>
        <end position="502"/>
    </location>
</feature>
<keyword evidence="3" id="KW-0812">Transmembrane</keyword>
<comment type="similarity">
    <text evidence="1">Belongs to the LytR/CpsA/Psr (LCP) family.</text>
</comment>
<keyword evidence="3" id="KW-1133">Transmembrane helix</keyword>
<dbReference type="Gene3D" id="3.30.70.2390">
    <property type="match status" value="1"/>
</dbReference>
<evidence type="ECO:0000313" key="7">
    <source>
        <dbReference type="Proteomes" id="UP000318416"/>
    </source>
</evidence>
<dbReference type="Proteomes" id="UP000318416">
    <property type="component" value="Unassembled WGS sequence"/>
</dbReference>
<dbReference type="Gene3D" id="3.40.630.190">
    <property type="entry name" value="LCP protein"/>
    <property type="match status" value="1"/>
</dbReference>
<reference evidence="6 7" key="1">
    <citation type="submission" date="2019-06" db="EMBL/GenBank/DDBJ databases">
        <title>Sequencing the genomes of 1000 actinobacteria strains.</title>
        <authorList>
            <person name="Klenk H.-P."/>
        </authorList>
    </citation>
    <scope>NUCLEOTIDE SEQUENCE [LARGE SCALE GENOMIC DNA]</scope>
    <source>
        <strain evidence="6 7">DSM 41649</strain>
    </source>
</reference>
<gene>
    <name evidence="6" type="ORF">FB465_2669</name>
</gene>
<keyword evidence="3" id="KW-0472">Membrane</keyword>
<dbReference type="PANTHER" id="PTHR33392:SF6">
    <property type="entry name" value="POLYISOPRENYL-TEICHOIC ACID--PEPTIDOGLYCAN TEICHOIC ACID TRANSFERASE TAGU"/>
    <property type="match status" value="1"/>
</dbReference>
<name>A0A561EPU2_9ACTN</name>
<dbReference type="AlphaFoldDB" id="A0A561EPU2"/>
<feature type="transmembrane region" description="Helical" evidence="3">
    <location>
        <begin position="46"/>
        <end position="69"/>
    </location>
</feature>
<feature type="region of interest" description="Disordered" evidence="2">
    <location>
        <begin position="512"/>
        <end position="540"/>
    </location>
</feature>
<dbReference type="NCBIfam" id="TIGR00350">
    <property type="entry name" value="lytR_cpsA_psr"/>
    <property type="match status" value="1"/>
</dbReference>
<dbReference type="Pfam" id="PF13399">
    <property type="entry name" value="LytR_C"/>
    <property type="match status" value="1"/>
</dbReference>
<evidence type="ECO:0000313" key="6">
    <source>
        <dbReference type="EMBL" id="TWE17631.1"/>
    </source>
</evidence>
<sequence>MTDVEPIPGSMTATGAEPIPGGRAAARQEARRGGGRRKRKTGWRRWVAPIAITLGLTMVAGCGAAYLYYQHLNGNIQSGSKNLSDAKGARTEPNAAGQTPLNILMIGTDSRGSAANIALGGAADDANRPGLADVQMLLHVSADRSNASMISIPRDTLVDIPACRSEDGKQTFPAGHNVMINEALTHGGPGCVVGTWIKLTGLEIDHYMMVDFAGVVNMADAVGGVPVCVNMNMYDRYQPGHGGTNLKLPKGTTYVKGEDALKWLRMRDAWGSDLGRTQAQHMYLSAMIRQLKSNGSLSDPGKLMTLAEAATKSLSVDKPIADIKKLYDLGGDLRKVPTERTTTLTVPVLTAPKDENRLVLKQPDTDQIWKMLLADTPLDGKGAKPAAGASASASAAATPSGGATTAAAPIRELAKDAIAITVQNGSGAEKRATEVADALVTAGFTQAKAIAGGGTRDTTQLTYGSGQLVQAQAVAAALKLPSSALKQSGTGKTLTLVIGADWTSGTTFTGAGTASDGASSAPTGLPKSAEADTADNEHSCMTVNPQGRIYTY</sequence>
<comment type="caution">
    <text evidence="6">The sequence shown here is derived from an EMBL/GenBank/DDBJ whole genome shotgun (WGS) entry which is preliminary data.</text>
</comment>
<dbReference type="InterPro" id="IPR050922">
    <property type="entry name" value="LytR/CpsA/Psr_CW_biosynth"/>
</dbReference>
<dbReference type="Pfam" id="PF03816">
    <property type="entry name" value="LytR_cpsA_psr"/>
    <property type="match status" value="1"/>
</dbReference>
<dbReference type="OrthoDB" id="9782542at2"/>
<feature type="domain" description="Cell envelope-related transcriptional attenuator" evidence="4">
    <location>
        <begin position="132"/>
        <end position="292"/>
    </location>
</feature>
<keyword evidence="7" id="KW-1185">Reference proteome</keyword>
<feature type="region of interest" description="Disordered" evidence="2">
    <location>
        <begin position="1"/>
        <end position="40"/>
    </location>
</feature>
<feature type="compositionally biased region" description="Low complexity" evidence="2">
    <location>
        <begin position="512"/>
        <end position="524"/>
    </location>
</feature>
<dbReference type="InterPro" id="IPR027381">
    <property type="entry name" value="LytR/CpsA/Psr_C"/>
</dbReference>
<organism evidence="6 7">
    <name type="scientific">Kitasatospora atroaurantiaca</name>
    <dbReference type="NCBI Taxonomy" id="285545"/>
    <lineage>
        <taxon>Bacteria</taxon>
        <taxon>Bacillati</taxon>
        <taxon>Actinomycetota</taxon>
        <taxon>Actinomycetes</taxon>
        <taxon>Kitasatosporales</taxon>
        <taxon>Streptomycetaceae</taxon>
        <taxon>Kitasatospora</taxon>
    </lineage>
</organism>
<dbReference type="RefSeq" id="WP_145790489.1">
    <property type="nucleotide sequence ID" value="NZ_BAAABR010000042.1"/>
</dbReference>
<protein>
    <submittedName>
        <fullName evidence="6">LytR family transcriptional attenuator</fullName>
    </submittedName>
</protein>
<proteinExistence type="inferred from homology"/>
<dbReference type="PANTHER" id="PTHR33392">
    <property type="entry name" value="POLYISOPRENYL-TEICHOIC ACID--PEPTIDOGLYCAN TEICHOIC ACID TRANSFERASE TAGU"/>
    <property type="match status" value="1"/>
</dbReference>
<dbReference type="EMBL" id="VIVR01000001">
    <property type="protein sequence ID" value="TWE17631.1"/>
    <property type="molecule type" value="Genomic_DNA"/>
</dbReference>
<evidence type="ECO:0000256" key="3">
    <source>
        <dbReference type="SAM" id="Phobius"/>
    </source>
</evidence>
<evidence type="ECO:0000259" key="5">
    <source>
        <dbReference type="Pfam" id="PF13399"/>
    </source>
</evidence>
<dbReference type="InterPro" id="IPR004474">
    <property type="entry name" value="LytR_CpsA_psr"/>
</dbReference>
<accession>A0A561EPU2</accession>
<evidence type="ECO:0000256" key="1">
    <source>
        <dbReference type="ARBA" id="ARBA00006068"/>
    </source>
</evidence>
<evidence type="ECO:0000256" key="2">
    <source>
        <dbReference type="SAM" id="MobiDB-lite"/>
    </source>
</evidence>
<evidence type="ECO:0000259" key="4">
    <source>
        <dbReference type="Pfam" id="PF03816"/>
    </source>
</evidence>